<dbReference type="Pfam" id="PF01063">
    <property type="entry name" value="Aminotran_4"/>
    <property type="match status" value="1"/>
</dbReference>
<evidence type="ECO:0000256" key="1">
    <source>
        <dbReference type="ARBA" id="ARBA00004824"/>
    </source>
</evidence>
<dbReference type="InterPro" id="IPR050571">
    <property type="entry name" value="Class-IV_PLP-Dep_Aminotrnsfr"/>
</dbReference>
<dbReference type="EMBL" id="QNUX01000020">
    <property type="protein sequence ID" value="RBN48972.1"/>
    <property type="molecule type" value="Genomic_DNA"/>
</dbReference>
<dbReference type="PANTHER" id="PTHR42743">
    <property type="entry name" value="AMINO-ACID AMINOTRANSFERASE"/>
    <property type="match status" value="1"/>
</dbReference>
<keyword evidence="9" id="KW-0032">Aminotransferase</keyword>
<comment type="catalytic activity">
    <reaction evidence="8">
        <text>L-leucine + 2-oxoglutarate = 4-methyl-2-oxopentanoate + L-glutamate</text>
        <dbReference type="Rhea" id="RHEA:18321"/>
        <dbReference type="ChEBI" id="CHEBI:16810"/>
        <dbReference type="ChEBI" id="CHEBI:17865"/>
        <dbReference type="ChEBI" id="CHEBI:29985"/>
        <dbReference type="ChEBI" id="CHEBI:57427"/>
        <dbReference type="EC" id="2.6.1.42"/>
    </reaction>
</comment>
<dbReference type="GO" id="GO:0046394">
    <property type="term" value="P:carboxylic acid biosynthetic process"/>
    <property type="evidence" value="ECO:0007669"/>
    <property type="project" value="UniProtKB-ARBA"/>
</dbReference>
<evidence type="ECO:0000256" key="6">
    <source>
        <dbReference type="ARBA" id="ARBA00048212"/>
    </source>
</evidence>
<comment type="pathway">
    <text evidence="1">Amino-acid biosynthesis; L-isoleucine biosynthesis; L-isoleucine from 2-oxobutanoate: step 4/4.</text>
</comment>
<name>A0A366AVW6_9FLAO</name>
<comment type="catalytic activity">
    <reaction evidence="6">
        <text>L-valine + 2-oxoglutarate = 3-methyl-2-oxobutanoate + L-glutamate</text>
        <dbReference type="Rhea" id="RHEA:24813"/>
        <dbReference type="ChEBI" id="CHEBI:11851"/>
        <dbReference type="ChEBI" id="CHEBI:16810"/>
        <dbReference type="ChEBI" id="CHEBI:29985"/>
        <dbReference type="ChEBI" id="CHEBI:57762"/>
        <dbReference type="EC" id="2.6.1.42"/>
    </reaction>
</comment>
<evidence type="ECO:0000256" key="3">
    <source>
        <dbReference type="ARBA" id="ARBA00005072"/>
    </source>
</evidence>
<dbReference type="OrthoDB" id="9805628at2"/>
<dbReference type="EC" id="2.6.1.42" evidence="5"/>
<proteinExistence type="inferred from homology"/>
<evidence type="ECO:0000256" key="7">
    <source>
        <dbReference type="ARBA" id="ARBA00048798"/>
    </source>
</evidence>
<accession>A0A366AVW6</accession>
<reference evidence="9 10" key="1">
    <citation type="submission" date="2018-07" db="EMBL/GenBank/DDBJ databases">
        <title>Complete genome sequence of Flavobacterium psychrolimnae LMG 22018.</title>
        <authorList>
            <person name="Kim D.-U."/>
        </authorList>
    </citation>
    <scope>NUCLEOTIDE SEQUENCE [LARGE SCALE GENOMIC DNA]</scope>
    <source>
        <strain evidence="9 10">LMG 22018</strain>
    </source>
</reference>
<evidence type="ECO:0000256" key="4">
    <source>
        <dbReference type="ARBA" id="ARBA00009320"/>
    </source>
</evidence>
<protein>
    <recommendedName>
        <fullName evidence="5">branched-chain-amino-acid transaminase</fullName>
        <ecNumber evidence="5">2.6.1.42</ecNumber>
    </recommendedName>
</protein>
<evidence type="ECO:0000256" key="8">
    <source>
        <dbReference type="ARBA" id="ARBA00049229"/>
    </source>
</evidence>
<dbReference type="SUPFAM" id="SSF56752">
    <property type="entry name" value="D-aminoacid aminotransferase-like PLP-dependent enzymes"/>
    <property type="match status" value="1"/>
</dbReference>
<evidence type="ECO:0000313" key="9">
    <source>
        <dbReference type="EMBL" id="RBN48972.1"/>
    </source>
</evidence>
<evidence type="ECO:0000313" key="10">
    <source>
        <dbReference type="Proteomes" id="UP000253676"/>
    </source>
</evidence>
<dbReference type="RefSeq" id="WP_113637927.1">
    <property type="nucleotide sequence ID" value="NZ_QNUX01000020.1"/>
</dbReference>
<dbReference type="InterPro" id="IPR001544">
    <property type="entry name" value="Aminotrans_IV"/>
</dbReference>
<comment type="similarity">
    <text evidence="4">Belongs to the class-IV pyridoxal-phosphate-dependent aminotransferase family.</text>
</comment>
<dbReference type="PANTHER" id="PTHR42743:SF11">
    <property type="entry name" value="AMINODEOXYCHORISMATE LYASE"/>
    <property type="match status" value="1"/>
</dbReference>
<comment type="pathway">
    <text evidence="3">Amino-acid biosynthesis; L-leucine biosynthesis; L-leucine from 3-methyl-2-oxobutanoate: step 4/4.</text>
</comment>
<dbReference type="CDD" id="cd00449">
    <property type="entry name" value="PLPDE_IV"/>
    <property type="match status" value="1"/>
</dbReference>
<comment type="catalytic activity">
    <reaction evidence="7">
        <text>L-isoleucine + 2-oxoglutarate = (S)-3-methyl-2-oxopentanoate + L-glutamate</text>
        <dbReference type="Rhea" id="RHEA:24801"/>
        <dbReference type="ChEBI" id="CHEBI:16810"/>
        <dbReference type="ChEBI" id="CHEBI:29985"/>
        <dbReference type="ChEBI" id="CHEBI:35146"/>
        <dbReference type="ChEBI" id="CHEBI:58045"/>
        <dbReference type="EC" id="2.6.1.42"/>
    </reaction>
</comment>
<dbReference type="InterPro" id="IPR043132">
    <property type="entry name" value="BCAT-like_C"/>
</dbReference>
<comment type="caution">
    <text evidence="9">The sequence shown here is derived from an EMBL/GenBank/DDBJ whole genome shotgun (WGS) entry which is preliminary data.</text>
</comment>
<dbReference type="InterPro" id="IPR043131">
    <property type="entry name" value="BCAT-like_N"/>
</dbReference>
<evidence type="ECO:0000256" key="2">
    <source>
        <dbReference type="ARBA" id="ARBA00004931"/>
    </source>
</evidence>
<dbReference type="Gene3D" id="3.20.10.10">
    <property type="entry name" value="D-amino Acid Aminotransferase, subunit A, domain 2"/>
    <property type="match status" value="1"/>
</dbReference>
<organism evidence="9 10">
    <name type="scientific">Flavobacterium psychrolimnae</name>
    <dbReference type="NCBI Taxonomy" id="249351"/>
    <lineage>
        <taxon>Bacteria</taxon>
        <taxon>Pseudomonadati</taxon>
        <taxon>Bacteroidota</taxon>
        <taxon>Flavobacteriia</taxon>
        <taxon>Flavobacteriales</taxon>
        <taxon>Flavobacteriaceae</taxon>
        <taxon>Flavobacterium</taxon>
    </lineage>
</organism>
<evidence type="ECO:0000256" key="5">
    <source>
        <dbReference type="ARBA" id="ARBA00013053"/>
    </source>
</evidence>
<dbReference type="Gene3D" id="3.30.470.10">
    <property type="match status" value="1"/>
</dbReference>
<sequence>MINFNGTIVSQDANILTQNRAFLYGDGVFETVKIINNKILFLEDHYFRLMSSMRVVRMEIPMNFTMEYLQEQILSLVNKSALADSSRARITIYRNDGGYYLPQSNTVSFLIHAVALENTLYSFEKRAYEVDLYKDFYITKQLLSSIKTTNKIINITGSIFASENGLDNCLLLNDSKNIVEALQGNIFMLLGNKLITPPVSEGCLNGVMRKQILSLAKKIENLEVVEDVISPFDLQKADELFVTNVIKGIQPITQYRKKTFTTNISDQLLDKLNEMIIST</sequence>
<comment type="pathway">
    <text evidence="2">Amino-acid biosynthesis; L-valine biosynthesis; L-valine from pyruvate: step 4/4.</text>
</comment>
<keyword evidence="10" id="KW-1185">Reference proteome</keyword>
<dbReference type="GO" id="GO:0004084">
    <property type="term" value="F:branched-chain-amino-acid transaminase activity"/>
    <property type="evidence" value="ECO:0007669"/>
    <property type="project" value="UniProtKB-EC"/>
</dbReference>
<dbReference type="AlphaFoldDB" id="A0A366AVW6"/>
<dbReference type="InterPro" id="IPR036038">
    <property type="entry name" value="Aminotransferase-like"/>
</dbReference>
<gene>
    <name evidence="9" type="ORF">DR980_15925</name>
</gene>
<keyword evidence="9" id="KW-0808">Transferase</keyword>
<dbReference type="Proteomes" id="UP000253676">
    <property type="component" value="Unassembled WGS sequence"/>
</dbReference>